<dbReference type="PANTHER" id="PTHR30329">
    <property type="entry name" value="STATOR ELEMENT OF FLAGELLAR MOTOR COMPLEX"/>
    <property type="match status" value="1"/>
</dbReference>
<sequence length="162" mass="17193">MTSRFSAFILALFGALSLAACQTMPQSGFTRAQTEMLQSQGFVETEQGWQLSMADRMLFATNSSDVQPEMAGRIATMAQGLQSVGLTSARVEGHTDSSGSEEYNARLSEARANAVAVIMQANGFPAAGLAIRGWGESLPIADNATEEGMAQNRRVVVIVTAL</sequence>
<dbReference type="Gene3D" id="3.30.1330.60">
    <property type="entry name" value="OmpA-like domain"/>
    <property type="match status" value="1"/>
</dbReference>
<gene>
    <name evidence="6" type="ORF">GV829_13965</name>
</gene>
<reference evidence="6 7" key="1">
    <citation type="submission" date="2020-01" db="EMBL/GenBank/DDBJ databases">
        <title>Sphingomonas sp. strain CSW-10.</title>
        <authorList>
            <person name="Chen W.-M."/>
        </authorList>
    </citation>
    <scope>NUCLEOTIDE SEQUENCE [LARGE SCALE GENOMIC DNA]</scope>
    <source>
        <strain evidence="6 7">CSW-10</strain>
    </source>
</reference>
<dbReference type="Proteomes" id="UP000503018">
    <property type="component" value="Chromosome"/>
</dbReference>
<dbReference type="CDD" id="cd07185">
    <property type="entry name" value="OmpA_C-like"/>
    <property type="match status" value="1"/>
</dbReference>
<dbReference type="PANTHER" id="PTHR30329:SF17">
    <property type="entry name" value="LIPOPROTEIN YFIB-RELATED"/>
    <property type="match status" value="1"/>
</dbReference>
<feature type="chain" id="PRO_5026651799" evidence="4">
    <location>
        <begin position="21"/>
        <end position="162"/>
    </location>
</feature>
<dbReference type="AlphaFoldDB" id="A0A6M4AYF1"/>
<dbReference type="InterPro" id="IPR006665">
    <property type="entry name" value="OmpA-like"/>
</dbReference>
<evidence type="ECO:0000256" key="1">
    <source>
        <dbReference type="ARBA" id="ARBA00004442"/>
    </source>
</evidence>
<feature type="signal peptide" evidence="4">
    <location>
        <begin position="1"/>
        <end position="20"/>
    </location>
</feature>
<dbReference type="InterPro" id="IPR050330">
    <property type="entry name" value="Bact_OuterMem_StrucFunc"/>
</dbReference>
<comment type="subcellular location">
    <subcellularLocation>
        <location evidence="1">Cell outer membrane</location>
    </subcellularLocation>
</comment>
<name>A0A6M4AYF1_9SPHN</name>
<dbReference type="EMBL" id="CP053015">
    <property type="protein sequence ID" value="QJQ33402.1"/>
    <property type="molecule type" value="Genomic_DNA"/>
</dbReference>
<dbReference type="RefSeq" id="WP_169947622.1">
    <property type="nucleotide sequence ID" value="NZ_CP053015.1"/>
</dbReference>
<dbReference type="GO" id="GO:0009279">
    <property type="term" value="C:cell outer membrane"/>
    <property type="evidence" value="ECO:0007669"/>
    <property type="project" value="UniProtKB-SubCell"/>
</dbReference>
<dbReference type="PRINTS" id="PR01021">
    <property type="entry name" value="OMPADOMAIN"/>
</dbReference>
<dbReference type="PROSITE" id="PS01068">
    <property type="entry name" value="OMPA_1"/>
    <property type="match status" value="1"/>
</dbReference>
<evidence type="ECO:0000256" key="4">
    <source>
        <dbReference type="SAM" id="SignalP"/>
    </source>
</evidence>
<keyword evidence="7" id="KW-1185">Reference proteome</keyword>
<evidence type="ECO:0000256" key="2">
    <source>
        <dbReference type="ARBA" id="ARBA00023136"/>
    </source>
</evidence>
<evidence type="ECO:0000256" key="3">
    <source>
        <dbReference type="PROSITE-ProRule" id="PRU00473"/>
    </source>
</evidence>
<dbReference type="PROSITE" id="PS51123">
    <property type="entry name" value="OMPA_2"/>
    <property type="match status" value="1"/>
</dbReference>
<dbReference type="InterPro" id="IPR036737">
    <property type="entry name" value="OmpA-like_sf"/>
</dbReference>
<accession>A0A6M4AYF1</accession>
<proteinExistence type="predicted"/>
<keyword evidence="4" id="KW-0732">Signal</keyword>
<dbReference type="PROSITE" id="PS51257">
    <property type="entry name" value="PROKAR_LIPOPROTEIN"/>
    <property type="match status" value="1"/>
</dbReference>
<dbReference type="PRINTS" id="PR01023">
    <property type="entry name" value="NAFLGMOTY"/>
</dbReference>
<feature type="domain" description="OmpA-like" evidence="5">
    <location>
        <begin position="47"/>
        <end position="162"/>
    </location>
</feature>
<dbReference type="InterPro" id="IPR006664">
    <property type="entry name" value="OMP_bac"/>
</dbReference>
<dbReference type="InterPro" id="IPR006690">
    <property type="entry name" value="OMPA-like_CS"/>
</dbReference>
<dbReference type="SUPFAM" id="SSF103088">
    <property type="entry name" value="OmpA-like"/>
    <property type="match status" value="1"/>
</dbReference>
<dbReference type="Pfam" id="PF00691">
    <property type="entry name" value="OmpA"/>
    <property type="match status" value="1"/>
</dbReference>
<organism evidence="6 7">
    <name type="scientific">Sphingomonas lacunae</name>
    <dbReference type="NCBI Taxonomy" id="2698828"/>
    <lineage>
        <taxon>Bacteria</taxon>
        <taxon>Pseudomonadati</taxon>
        <taxon>Pseudomonadota</taxon>
        <taxon>Alphaproteobacteria</taxon>
        <taxon>Sphingomonadales</taxon>
        <taxon>Sphingomonadaceae</taxon>
        <taxon>Sphingomonas</taxon>
    </lineage>
</organism>
<keyword evidence="2 3" id="KW-0472">Membrane</keyword>
<dbReference type="KEGG" id="slan:GV829_13965"/>
<evidence type="ECO:0000259" key="5">
    <source>
        <dbReference type="PROSITE" id="PS51123"/>
    </source>
</evidence>
<protein>
    <submittedName>
        <fullName evidence="6">OmpA family protein</fullName>
    </submittedName>
</protein>
<evidence type="ECO:0000313" key="6">
    <source>
        <dbReference type="EMBL" id="QJQ33402.1"/>
    </source>
</evidence>
<evidence type="ECO:0000313" key="7">
    <source>
        <dbReference type="Proteomes" id="UP000503018"/>
    </source>
</evidence>